<gene>
    <name evidence="1" type="ORF">Taro_011885</name>
</gene>
<dbReference type="AlphaFoldDB" id="A0A843UBZ0"/>
<name>A0A843UBZ0_COLES</name>
<dbReference type="Proteomes" id="UP000652761">
    <property type="component" value="Unassembled WGS sequence"/>
</dbReference>
<organism evidence="1 2">
    <name type="scientific">Colocasia esculenta</name>
    <name type="common">Wild taro</name>
    <name type="synonym">Arum esculentum</name>
    <dbReference type="NCBI Taxonomy" id="4460"/>
    <lineage>
        <taxon>Eukaryota</taxon>
        <taxon>Viridiplantae</taxon>
        <taxon>Streptophyta</taxon>
        <taxon>Embryophyta</taxon>
        <taxon>Tracheophyta</taxon>
        <taxon>Spermatophyta</taxon>
        <taxon>Magnoliopsida</taxon>
        <taxon>Liliopsida</taxon>
        <taxon>Araceae</taxon>
        <taxon>Aroideae</taxon>
        <taxon>Colocasieae</taxon>
        <taxon>Colocasia</taxon>
    </lineage>
</organism>
<evidence type="ECO:0000313" key="2">
    <source>
        <dbReference type="Proteomes" id="UP000652761"/>
    </source>
</evidence>
<accession>A0A843UBZ0</accession>
<keyword evidence="2" id="KW-1185">Reference proteome</keyword>
<reference evidence="1" key="1">
    <citation type="submission" date="2017-07" db="EMBL/GenBank/DDBJ databases">
        <title>Taro Niue Genome Assembly and Annotation.</title>
        <authorList>
            <person name="Atibalentja N."/>
            <person name="Keating K."/>
            <person name="Fields C.J."/>
        </authorList>
    </citation>
    <scope>NUCLEOTIDE SEQUENCE</scope>
    <source>
        <strain evidence="1">Niue_2</strain>
        <tissue evidence="1">Leaf</tissue>
    </source>
</reference>
<evidence type="ECO:0000313" key="1">
    <source>
        <dbReference type="EMBL" id="MQL79450.1"/>
    </source>
</evidence>
<feature type="non-terminal residue" evidence="1">
    <location>
        <position position="49"/>
    </location>
</feature>
<protein>
    <submittedName>
        <fullName evidence="1">Uncharacterized protein</fullName>
    </submittedName>
</protein>
<proteinExistence type="predicted"/>
<sequence length="49" mass="5448">MLASLLVEVTEVAISVVPVLEAVEVVDPDLEGDLMWWQCRQPPCLLHFG</sequence>
<dbReference type="EMBL" id="NMUH01000455">
    <property type="protein sequence ID" value="MQL79450.1"/>
    <property type="molecule type" value="Genomic_DNA"/>
</dbReference>
<comment type="caution">
    <text evidence="1">The sequence shown here is derived from an EMBL/GenBank/DDBJ whole genome shotgun (WGS) entry which is preliminary data.</text>
</comment>